<evidence type="ECO:0000313" key="3">
    <source>
        <dbReference type="EMBL" id="MCQ8768575.1"/>
    </source>
</evidence>
<keyword evidence="4" id="KW-1185">Reference proteome</keyword>
<dbReference type="Proteomes" id="UP001142374">
    <property type="component" value="Unassembled WGS sequence"/>
</dbReference>
<reference evidence="3" key="1">
    <citation type="submission" date="2022-06" db="EMBL/GenBank/DDBJ databases">
        <title>WGS of actinobacteria.</title>
        <authorList>
            <person name="Thawai C."/>
        </authorList>
    </citation>
    <scope>NUCLEOTIDE SEQUENCE</scope>
    <source>
        <strain evidence="3">AA8</strain>
    </source>
</reference>
<name>A0A9X2LEK4_9ACTN</name>
<organism evidence="3 4">
    <name type="scientific">Streptomyces telluris</name>
    <dbReference type="NCBI Taxonomy" id="2720021"/>
    <lineage>
        <taxon>Bacteria</taxon>
        <taxon>Bacillati</taxon>
        <taxon>Actinomycetota</taxon>
        <taxon>Actinomycetes</taxon>
        <taxon>Kitasatosporales</taxon>
        <taxon>Streptomycetaceae</taxon>
        <taxon>Streptomyces</taxon>
    </lineage>
</organism>
<feature type="domain" description="Low molecular weight protein antigen 6 PH" evidence="2">
    <location>
        <begin position="93"/>
        <end position="140"/>
    </location>
</feature>
<feature type="transmembrane region" description="Helical" evidence="1">
    <location>
        <begin position="43"/>
        <end position="67"/>
    </location>
</feature>
<evidence type="ECO:0000256" key="1">
    <source>
        <dbReference type="SAM" id="Phobius"/>
    </source>
</evidence>
<dbReference type="AlphaFoldDB" id="A0A9X2LEK4"/>
<dbReference type="RefSeq" id="WP_168094151.1">
    <property type="nucleotide sequence ID" value="NZ_JAATER010000216.1"/>
</dbReference>
<proteinExistence type="predicted"/>
<accession>A0A9X2LEK4</accession>
<evidence type="ECO:0000259" key="2">
    <source>
        <dbReference type="Pfam" id="PF10756"/>
    </source>
</evidence>
<keyword evidence="1" id="KW-1133">Transmembrane helix</keyword>
<gene>
    <name evidence="3" type="ORF">NQU55_02095</name>
</gene>
<feature type="transmembrane region" description="Helical" evidence="1">
    <location>
        <begin position="73"/>
        <end position="92"/>
    </location>
</feature>
<keyword evidence="1" id="KW-0472">Membrane</keyword>
<comment type="caution">
    <text evidence="3">The sequence shown here is derived from an EMBL/GenBank/DDBJ whole genome shotgun (WGS) entry which is preliminary data.</text>
</comment>
<evidence type="ECO:0000313" key="4">
    <source>
        <dbReference type="Proteomes" id="UP001142374"/>
    </source>
</evidence>
<dbReference type="InterPro" id="IPR019692">
    <property type="entry name" value="CFP-6_PH"/>
</dbReference>
<dbReference type="EMBL" id="JANIID010000002">
    <property type="protein sequence ID" value="MCQ8768575.1"/>
    <property type="molecule type" value="Genomic_DNA"/>
</dbReference>
<keyword evidence="1" id="KW-0812">Transmembrane</keyword>
<dbReference type="Pfam" id="PF10756">
    <property type="entry name" value="bPH_6"/>
    <property type="match status" value="1"/>
</dbReference>
<protein>
    <submittedName>
        <fullName evidence="3">PH domain-containing protein</fullName>
    </submittedName>
</protein>
<sequence>MPLPFLTADRDAEELAPAAGAAAPPAQDEDLARWRRPYRPGPWRVGVTALLLLLASYVLFAAMIIAVAGSLPGSGVCVAVAVLVILLAVRLVRAGVWVSEHGLRHVGLLSKKTVPWAEVAAVRTTQRPVRWLGLPRTVQGQAVVVERTGGSPLTTLVTDHGADFLGRPQAFAMACDAVEGWAADFRR</sequence>